<evidence type="ECO:0000313" key="3">
    <source>
        <dbReference type="EMBL" id="GFG63108.1"/>
    </source>
</evidence>
<dbReference type="EMBL" id="BLKU01000002">
    <property type="protein sequence ID" value="GFG63108.1"/>
    <property type="molecule type" value="Genomic_DNA"/>
</dbReference>
<evidence type="ECO:0000313" key="6">
    <source>
        <dbReference type="Proteomes" id="UP000663583"/>
    </source>
</evidence>
<name>A0AAX1JET1_9MYCO</name>
<dbReference type="PANTHER" id="PTHR42912">
    <property type="entry name" value="METHYLTRANSFERASE"/>
    <property type="match status" value="1"/>
</dbReference>
<dbReference type="GO" id="GO:0008757">
    <property type="term" value="F:S-adenosylmethionine-dependent methyltransferase activity"/>
    <property type="evidence" value="ECO:0007669"/>
    <property type="project" value="InterPro"/>
</dbReference>
<dbReference type="InterPro" id="IPR050508">
    <property type="entry name" value="Methyltransf_Superfamily"/>
</dbReference>
<dbReference type="CDD" id="cd02440">
    <property type="entry name" value="AdoMet_MTases"/>
    <property type="match status" value="1"/>
</dbReference>
<accession>A0AAX1JET1</accession>
<dbReference type="InterPro" id="IPR013216">
    <property type="entry name" value="Methyltransf_11"/>
</dbReference>
<sequence>MIGNNSRSDDSDLRYTVAGLRQRVLTAVAGQLGRPHGLVGRGVALLLNRGNRQAVAGAVDAAEAAAGNTVADIGFGGGLGLQLLLHRVGPQGKVHGVEIAEDMLAHARARFAAPIAASSLVLENGSLTALPIDEESLDAAITVNTVYFVSDLDAACAELARVLRPGGRAVLGIGDPDAMARLPFTAYGFTLRPVAEVVASLKRSGLEEVKQRRLDDVAIPHHLLIASALR</sequence>
<dbReference type="Pfam" id="PF08241">
    <property type="entry name" value="Methyltransf_11"/>
    <property type="match status" value="1"/>
</dbReference>
<dbReference type="PANTHER" id="PTHR42912:SF80">
    <property type="entry name" value="METHYLTRANSFERASE DOMAIN-CONTAINING PROTEIN"/>
    <property type="match status" value="1"/>
</dbReference>
<organism evidence="4 6">
    <name type="scientific">Mycobacterium kubicae</name>
    <dbReference type="NCBI Taxonomy" id="120959"/>
    <lineage>
        <taxon>Bacteria</taxon>
        <taxon>Bacillati</taxon>
        <taxon>Actinomycetota</taxon>
        <taxon>Actinomycetes</taxon>
        <taxon>Mycobacteriales</taxon>
        <taxon>Mycobacteriaceae</taxon>
        <taxon>Mycobacterium</taxon>
        <taxon>Mycobacterium simiae complex</taxon>
    </lineage>
</organism>
<keyword evidence="5" id="KW-1185">Reference proteome</keyword>
<reference evidence="4" key="3">
    <citation type="submission" date="2020-11" db="EMBL/GenBank/DDBJ databases">
        <title>Intraspecies plasmid and genomic variation of Mycobacterium kubicae revealed by the complete genome sequences of two clinical isolates.</title>
        <authorList>
            <person name="Hendrix J.R."/>
            <person name="Epperson L.E."/>
            <person name="Honda J.R."/>
            <person name="Strong M."/>
        </authorList>
    </citation>
    <scope>NUCLEOTIDE SEQUENCE</scope>
    <source>
        <strain evidence="4">JCM 13573</strain>
    </source>
</reference>
<evidence type="ECO:0000313" key="4">
    <source>
        <dbReference type="EMBL" id="QPI39007.1"/>
    </source>
</evidence>
<evidence type="ECO:0000259" key="2">
    <source>
        <dbReference type="Pfam" id="PF08241"/>
    </source>
</evidence>
<dbReference type="RefSeq" id="WP_085073725.1">
    <property type="nucleotide sequence ID" value="NZ_BLKU01000002.1"/>
</dbReference>
<gene>
    <name evidence="4" type="ORF">I2456_05750</name>
    <name evidence="3" type="ORF">MKUB_05980</name>
</gene>
<reference evidence="3" key="2">
    <citation type="submission" date="2020-02" db="EMBL/GenBank/DDBJ databases">
        <authorList>
            <person name="Matsumoto Y."/>
            <person name="Kinjo T."/>
            <person name="Motooka D."/>
            <person name="Nabeya D."/>
            <person name="Jung N."/>
            <person name="Uechi K."/>
            <person name="Horii T."/>
            <person name="Iida T."/>
            <person name="Fujita J."/>
            <person name="Nakamura S."/>
        </authorList>
    </citation>
    <scope>NUCLEOTIDE SEQUENCE</scope>
    <source>
        <strain evidence="3">JCM 13573</strain>
    </source>
</reference>
<dbReference type="Proteomes" id="UP000465306">
    <property type="component" value="Unassembled WGS sequence"/>
</dbReference>
<dbReference type="KEGG" id="mku:I2456_05750"/>
<dbReference type="AlphaFoldDB" id="A0AAX1JET1"/>
<evidence type="ECO:0000256" key="1">
    <source>
        <dbReference type="ARBA" id="ARBA00022603"/>
    </source>
</evidence>
<proteinExistence type="predicted"/>
<evidence type="ECO:0000313" key="5">
    <source>
        <dbReference type="Proteomes" id="UP000465306"/>
    </source>
</evidence>
<dbReference type="SUPFAM" id="SSF53335">
    <property type="entry name" value="S-adenosyl-L-methionine-dependent methyltransferases"/>
    <property type="match status" value="1"/>
</dbReference>
<feature type="domain" description="Methyltransferase type 11" evidence="2">
    <location>
        <begin position="72"/>
        <end position="170"/>
    </location>
</feature>
<dbReference type="InterPro" id="IPR029063">
    <property type="entry name" value="SAM-dependent_MTases_sf"/>
</dbReference>
<keyword evidence="1 4" id="KW-0489">Methyltransferase</keyword>
<keyword evidence="1 4" id="KW-0808">Transferase</keyword>
<dbReference type="Gene3D" id="3.40.50.150">
    <property type="entry name" value="Vaccinia Virus protein VP39"/>
    <property type="match status" value="1"/>
</dbReference>
<dbReference type="Proteomes" id="UP000663583">
    <property type="component" value="Chromosome"/>
</dbReference>
<dbReference type="EMBL" id="CP065047">
    <property type="protein sequence ID" value="QPI39007.1"/>
    <property type="molecule type" value="Genomic_DNA"/>
</dbReference>
<protein>
    <submittedName>
        <fullName evidence="4">Methyltransferase domain-containing protein</fullName>
    </submittedName>
</protein>
<dbReference type="GO" id="GO:0032259">
    <property type="term" value="P:methylation"/>
    <property type="evidence" value="ECO:0007669"/>
    <property type="project" value="UniProtKB-KW"/>
</dbReference>
<reference evidence="3 5" key="1">
    <citation type="journal article" date="2019" name="Emerg. Microbes Infect.">
        <title>Comprehensive subspecies identification of 175 nontuberculous mycobacteria species based on 7547 genomic profiles.</title>
        <authorList>
            <person name="Matsumoto Y."/>
            <person name="Kinjo T."/>
            <person name="Motooka D."/>
            <person name="Nabeya D."/>
            <person name="Jung N."/>
            <person name="Uechi K."/>
            <person name="Horii T."/>
            <person name="Iida T."/>
            <person name="Fujita J."/>
            <person name="Nakamura S."/>
        </authorList>
    </citation>
    <scope>NUCLEOTIDE SEQUENCE [LARGE SCALE GENOMIC DNA]</scope>
    <source>
        <strain evidence="3 5">JCM 13573</strain>
    </source>
</reference>